<proteinExistence type="predicted"/>
<dbReference type="EC" id="2.8.1.2" evidence="4"/>
<dbReference type="GO" id="GO:0016784">
    <property type="term" value="F:3-mercaptopyruvate sulfurtransferase activity"/>
    <property type="evidence" value="ECO:0007669"/>
    <property type="project" value="UniProtKB-EC"/>
</dbReference>
<feature type="domain" description="Rhodanese" evidence="3">
    <location>
        <begin position="170"/>
        <end position="280"/>
    </location>
</feature>
<dbReference type="GO" id="GO:0004792">
    <property type="term" value="F:thiosulfate-cyanide sulfurtransferase activity"/>
    <property type="evidence" value="ECO:0007669"/>
    <property type="project" value="UniProtKB-EC"/>
</dbReference>
<dbReference type="Gene3D" id="3.40.250.10">
    <property type="entry name" value="Rhodanese-like domain"/>
    <property type="match status" value="2"/>
</dbReference>
<gene>
    <name evidence="4" type="ORF">BJY26_000097</name>
</gene>
<dbReference type="RefSeq" id="WP_179424747.1">
    <property type="nucleotide sequence ID" value="NZ_JACBZP010000001.1"/>
</dbReference>
<evidence type="ECO:0000256" key="2">
    <source>
        <dbReference type="ARBA" id="ARBA00022737"/>
    </source>
</evidence>
<accession>A0A7Z0A8X0</accession>
<dbReference type="InterPro" id="IPR036873">
    <property type="entry name" value="Rhodanese-like_dom_sf"/>
</dbReference>
<name>A0A7Z0A8X0_9MICO</name>
<keyword evidence="1 4" id="KW-0808">Transferase</keyword>
<dbReference type="EMBL" id="JACBZP010000001">
    <property type="protein sequence ID" value="NYI65791.1"/>
    <property type="molecule type" value="Genomic_DNA"/>
</dbReference>
<keyword evidence="4" id="KW-0670">Pyruvate</keyword>
<dbReference type="InterPro" id="IPR045078">
    <property type="entry name" value="TST/MPST-like"/>
</dbReference>
<dbReference type="EC" id="2.8.1.1" evidence="4"/>
<dbReference type="AlphaFoldDB" id="A0A7Z0A8X0"/>
<dbReference type="PANTHER" id="PTHR11364:SF27">
    <property type="entry name" value="SULFURTRANSFERASE"/>
    <property type="match status" value="1"/>
</dbReference>
<evidence type="ECO:0000313" key="4">
    <source>
        <dbReference type="EMBL" id="NYI65791.1"/>
    </source>
</evidence>
<evidence type="ECO:0000259" key="3">
    <source>
        <dbReference type="PROSITE" id="PS50206"/>
    </source>
</evidence>
<dbReference type="PROSITE" id="PS50206">
    <property type="entry name" value="RHODANESE_3"/>
    <property type="match status" value="2"/>
</dbReference>
<dbReference type="Pfam" id="PF00581">
    <property type="entry name" value="Rhodanese"/>
    <property type="match status" value="2"/>
</dbReference>
<sequence>MSAKTPRETVLVDAESLKAELTSAPVPLLLDVRWTLADPDGRAKYDAGHLPGARYVDMERELTGPGSRAREGRHPLPRIADLQASARRWGLREGQAVVAYDDSSGLAASRLWWLLRDAGVADVRVLDGGFPAWVAAGGDVTTDVPDAERGDVFLFDGYMPRIDADGAAAFAASGRLFDARAAERFRGEIEPADPVAGHIPGARSAPATDSLDNGKFAGDDALRAHFAELGIRAGSDVAVYCGSGITAAQQALALEAVGVRASVYPASWSGWLAELRPVETGE</sequence>
<dbReference type="InterPro" id="IPR001763">
    <property type="entry name" value="Rhodanese-like_dom"/>
</dbReference>
<dbReference type="PANTHER" id="PTHR11364">
    <property type="entry name" value="THIOSULFATE SULFERTANSFERASE"/>
    <property type="match status" value="1"/>
</dbReference>
<dbReference type="InterPro" id="IPR001307">
    <property type="entry name" value="Thiosulphate_STrfase_CS"/>
</dbReference>
<keyword evidence="2" id="KW-0677">Repeat</keyword>
<comment type="caution">
    <text evidence="4">The sequence shown here is derived from an EMBL/GenBank/DDBJ whole genome shotgun (WGS) entry which is preliminary data.</text>
</comment>
<keyword evidence="5" id="KW-1185">Reference proteome</keyword>
<dbReference type="SUPFAM" id="SSF52821">
    <property type="entry name" value="Rhodanese/Cell cycle control phosphatase"/>
    <property type="match status" value="2"/>
</dbReference>
<protein>
    <submittedName>
        <fullName evidence="4">Thiosulfate/3-mercaptopyruvate sulfurtransferase</fullName>
        <ecNumber evidence="4">2.8.1.1</ecNumber>
        <ecNumber evidence="4">2.8.1.2</ecNumber>
    </submittedName>
</protein>
<feature type="domain" description="Rhodanese" evidence="3">
    <location>
        <begin position="23"/>
        <end position="142"/>
    </location>
</feature>
<evidence type="ECO:0000313" key="5">
    <source>
        <dbReference type="Proteomes" id="UP000539111"/>
    </source>
</evidence>
<dbReference type="PROSITE" id="PS00380">
    <property type="entry name" value="RHODANESE_1"/>
    <property type="match status" value="1"/>
</dbReference>
<dbReference type="CDD" id="cd01448">
    <property type="entry name" value="TST_Repeat_1"/>
    <property type="match status" value="1"/>
</dbReference>
<dbReference type="SMART" id="SM00450">
    <property type="entry name" value="RHOD"/>
    <property type="match status" value="2"/>
</dbReference>
<dbReference type="Proteomes" id="UP000539111">
    <property type="component" value="Unassembled WGS sequence"/>
</dbReference>
<reference evidence="4 5" key="1">
    <citation type="submission" date="2020-07" db="EMBL/GenBank/DDBJ databases">
        <title>Sequencing the genomes of 1000 actinobacteria strains.</title>
        <authorList>
            <person name="Klenk H.-P."/>
        </authorList>
    </citation>
    <scope>NUCLEOTIDE SEQUENCE [LARGE SCALE GENOMIC DNA]</scope>
    <source>
        <strain evidence="4 5">DSM 26341</strain>
    </source>
</reference>
<organism evidence="4 5">
    <name type="scientific">Spelaeicoccus albus</name>
    <dbReference type="NCBI Taxonomy" id="1280376"/>
    <lineage>
        <taxon>Bacteria</taxon>
        <taxon>Bacillati</taxon>
        <taxon>Actinomycetota</taxon>
        <taxon>Actinomycetes</taxon>
        <taxon>Micrococcales</taxon>
        <taxon>Brevibacteriaceae</taxon>
        <taxon>Spelaeicoccus</taxon>
    </lineage>
</organism>
<evidence type="ECO:0000256" key="1">
    <source>
        <dbReference type="ARBA" id="ARBA00022679"/>
    </source>
</evidence>